<reference evidence="2" key="1">
    <citation type="journal article" date="2020" name="Stud. Mycol.">
        <title>101 Dothideomycetes genomes: a test case for predicting lifestyles and emergence of pathogens.</title>
        <authorList>
            <person name="Haridas S."/>
            <person name="Albert R."/>
            <person name="Binder M."/>
            <person name="Bloem J."/>
            <person name="Labutti K."/>
            <person name="Salamov A."/>
            <person name="Andreopoulos B."/>
            <person name="Baker S."/>
            <person name="Barry K."/>
            <person name="Bills G."/>
            <person name="Bluhm B."/>
            <person name="Cannon C."/>
            <person name="Castanera R."/>
            <person name="Culley D."/>
            <person name="Daum C."/>
            <person name="Ezra D."/>
            <person name="Gonzalez J."/>
            <person name="Henrissat B."/>
            <person name="Kuo A."/>
            <person name="Liang C."/>
            <person name="Lipzen A."/>
            <person name="Lutzoni F."/>
            <person name="Magnuson J."/>
            <person name="Mondo S."/>
            <person name="Nolan M."/>
            <person name="Ohm R."/>
            <person name="Pangilinan J."/>
            <person name="Park H.-J."/>
            <person name="Ramirez L."/>
            <person name="Alfaro M."/>
            <person name="Sun H."/>
            <person name="Tritt A."/>
            <person name="Yoshinaga Y."/>
            <person name="Zwiers L.-H."/>
            <person name="Turgeon B."/>
            <person name="Goodwin S."/>
            <person name="Spatafora J."/>
            <person name="Crous P."/>
            <person name="Grigoriev I."/>
        </authorList>
    </citation>
    <scope>NUCLEOTIDE SEQUENCE</scope>
    <source>
        <strain evidence="2">CBS 125425</strain>
    </source>
</reference>
<feature type="transmembrane region" description="Helical" evidence="1">
    <location>
        <begin position="24"/>
        <end position="49"/>
    </location>
</feature>
<dbReference type="EMBL" id="ML996097">
    <property type="protein sequence ID" value="KAF2741309.1"/>
    <property type="molecule type" value="Genomic_DNA"/>
</dbReference>
<keyword evidence="3" id="KW-1185">Reference proteome</keyword>
<protein>
    <submittedName>
        <fullName evidence="2">Uncharacterized protein</fullName>
    </submittedName>
</protein>
<dbReference type="AlphaFoldDB" id="A0A9P4R932"/>
<evidence type="ECO:0000256" key="1">
    <source>
        <dbReference type="SAM" id="Phobius"/>
    </source>
</evidence>
<proteinExistence type="predicted"/>
<name>A0A9P4R932_9PLEO</name>
<accession>A0A9P4R932</accession>
<gene>
    <name evidence="2" type="ORF">EJ04DRAFT_1967</name>
</gene>
<comment type="caution">
    <text evidence="2">The sequence shown here is derived from an EMBL/GenBank/DDBJ whole genome shotgun (WGS) entry which is preliminary data.</text>
</comment>
<evidence type="ECO:0000313" key="2">
    <source>
        <dbReference type="EMBL" id="KAF2741309.1"/>
    </source>
</evidence>
<keyword evidence="1" id="KW-0472">Membrane</keyword>
<dbReference type="Proteomes" id="UP000799444">
    <property type="component" value="Unassembled WGS sequence"/>
</dbReference>
<sequence>MTMGCPNHASYIRSDSAIAHDALYFVYVWIVLLPWGILYTPILATVPLYRVCAYEAVARVKGVVE</sequence>
<organism evidence="2 3">
    <name type="scientific">Polyplosphaeria fusca</name>
    <dbReference type="NCBI Taxonomy" id="682080"/>
    <lineage>
        <taxon>Eukaryota</taxon>
        <taxon>Fungi</taxon>
        <taxon>Dikarya</taxon>
        <taxon>Ascomycota</taxon>
        <taxon>Pezizomycotina</taxon>
        <taxon>Dothideomycetes</taxon>
        <taxon>Pleosporomycetidae</taxon>
        <taxon>Pleosporales</taxon>
        <taxon>Tetraplosphaeriaceae</taxon>
        <taxon>Polyplosphaeria</taxon>
    </lineage>
</organism>
<evidence type="ECO:0000313" key="3">
    <source>
        <dbReference type="Proteomes" id="UP000799444"/>
    </source>
</evidence>
<keyword evidence="1" id="KW-1133">Transmembrane helix</keyword>
<keyword evidence="1" id="KW-0812">Transmembrane</keyword>